<evidence type="ECO:0000256" key="3">
    <source>
        <dbReference type="ARBA" id="ARBA00022525"/>
    </source>
</evidence>
<dbReference type="EMBL" id="JBBWWR010000005">
    <property type="protein sequence ID" value="KAK8967126.1"/>
    <property type="molecule type" value="Genomic_DNA"/>
</dbReference>
<sequence length="160" mass="17051">MRSAAPLCRRLSPRAHSQPSAAVSFLADEFPDKRRPVPLNSTNNLHPGGAVTASPAVKRLSEFDEEGFQKCISAMLELRSFTDEIILFFLNGESYLSLGCCRSIRVITHHCWPSMLTALGFTAEEGGVLGGFCDADAATTPPAPGPAALLDDAFAAEGMP</sequence>
<evidence type="ECO:0000256" key="8">
    <source>
        <dbReference type="ARBA" id="ARBA00034484"/>
    </source>
</evidence>
<keyword evidence="5" id="KW-0278">Fertilization</keyword>
<dbReference type="PANTHER" id="PTHR35293:SF10">
    <property type="entry name" value="EGG CELL-SECRETED PROTEIN 1.2-RELATED"/>
    <property type="match status" value="1"/>
</dbReference>
<organism evidence="10 11">
    <name type="scientific">Platanthera guangdongensis</name>
    <dbReference type="NCBI Taxonomy" id="2320717"/>
    <lineage>
        <taxon>Eukaryota</taxon>
        <taxon>Viridiplantae</taxon>
        <taxon>Streptophyta</taxon>
        <taxon>Embryophyta</taxon>
        <taxon>Tracheophyta</taxon>
        <taxon>Spermatophyta</taxon>
        <taxon>Magnoliopsida</taxon>
        <taxon>Liliopsida</taxon>
        <taxon>Asparagales</taxon>
        <taxon>Orchidaceae</taxon>
        <taxon>Orchidoideae</taxon>
        <taxon>Orchideae</taxon>
        <taxon>Orchidinae</taxon>
        <taxon>Platanthera</taxon>
    </lineage>
</organism>
<evidence type="ECO:0000256" key="2">
    <source>
        <dbReference type="ARBA" id="ARBA00004613"/>
    </source>
</evidence>
<comment type="caution">
    <text evidence="10">The sequence shown here is derived from an EMBL/GenBank/DDBJ whole genome shotgun (WGS) entry which is preliminary data.</text>
</comment>
<evidence type="ECO:0000313" key="10">
    <source>
        <dbReference type="EMBL" id="KAK8967126.1"/>
    </source>
</evidence>
<evidence type="ECO:0000256" key="4">
    <source>
        <dbReference type="ARBA" id="ARBA00022729"/>
    </source>
</evidence>
<protein>
    <submittedName>
        <fullName evidence="10">Egg cell-secreted protein 1.4</fullName>
    </submittedName>
</protein>
<dbReference type="Pfam" id="PF05617">
    <property type="entry name" value="Prolamin_like"/>
    <property type="match status" value="1"/>
</dbReference>
<evidence type="ECO:0000313" key="11">
    <source>
        <dbReference type="Proteomes" id="UP001412067"/>
    </source>
</evidence>
<evidence type="ECO:0000256" key="1">
    <source>
        <dbReference type="ARBA" id="ARBA00004541"/>
    </source>
</evidence>
<comment type="function">
    <text evidence="7">Involved in the regulation of gamete interactions during the double fertilization and to prevent multiple-pollen tube attraction; mediates the redistribution of the gamete fusogen HAP2/GCS1 to the cell surface after secretion upon sperm arrival.</text>
</comment>
<keyword evidence="4" id="KW-0732">Signal</keyword>
<evidence type="ECO:0000259" key="9">
    <source>
        <dbReference type="Pfam" id="PF05617"/>
    </source>
</evidence>
<gene>
    <name evidence="10" type="primary">EC1.4</name>
    <name evidence="10" type="ORF">KSP40_PGU011634</name>
</gene>
<comment type="subcellular location">
    <subcellularLocation>
        <location evidence="1">Cytoplasmic vesicle</location>
    </subcellularLocation>
    <subcellularLocation>
        <location evidence="2">Secreted</location>
    </subcellularLocation>
</comment>
<name>A0ABR2MST1_9ASPA</name>
<keyword evidence="3" id="KW-0964">Secreted</keyword>
<dbReference type="InterPro" id="IPR044711">
    <property type="entry name" value="EC11-15"/>
</dbReference>
<keyword evidence="6" id="KW-0968">Cytoplasmic vesicle</keyword>
<evidence type="ECO:0000256" key="7">
    <source>
        <dbReference type="ARBA" id="ARBA00034457"/>
    </source>
</evidence>
<evidence type="ECO:0000256" key="6">
    <source>
        <dbReference type="ARBA" id="ARBA00023329"/>
    </source>
</evidence>
<dbReference type="InterPro" id="IPR008502">
    <property type="entry name" value="Prolamin-like"/>
</dbReference>
<dbReference type="PANTHER" id="PTHR35293">
    <property type="entry name" value="EGG CELL-SECRETED PROTEIN 1.5"/>
    <property type="match status" value="1"/>
</dbReference>
<evidence type="ECO:0000256" key="5">
    <source>
        <dbReference type="ARBA" id="ARBA00023279"/>
    </source>
</evidence>
<comment type="similarity">
    <text evidence="8">Belongs to the plant egg cell-secreted peptide family.</text>
</comment>
<reference evidence="10 11" key="1">
    <citation type="journal article" date="2022" name="Nat. Plants">
        <title>Genomes of leafy and leafless Platanthera orchids illuminate the evolution of mycoheterotrophy.</title>
        <authorList>
            <person name="Li M.H."/>
            <person name="Liu K.W."/>
            <person name="Li Z."/>
            <person name="Lu H.C."/>
            <person name="Ye Q.L."/>
            <person name="Zhang D."/>
            <person name="Wang J.Y."/>
            <person name="Li Y.F."/>
            <person name="Zhong Z.M."/>
            <person name="Liu X."/>
            <person name="Yu X."/>
            <person name="Liu D.K."/>
            <person name="Tu X.D."/>
            <person name="Liu B."/>
            <person name="Hao Y."/>
            <person name="Liao X.Y."/>
            <person name="Jiang Y.T."/>
            <person name="Sun W.H."/>
            <person name="Chen J."/>
            <person name="Chen Y.Q."/>
            <person name="Ai Y."/>
            <person name="Zhai J.W."/>
            <person name="Wu S.S."/>
            <person name="Zhou Z."/>
            <person name="Hsiao Y.Y."/>
            <person name="Wu W.L."/>
            <person name="Chen Y.Y."/>
            <person name="Lin Y.F."/>
            <person name="Hsu J.L."/>
            <person name="Li C.Y."/>
            <person name="Wang Z.W."/>
            <person name="Zhao X."/>
            <person name="Zhong W.Y."/>
            <person name="Ma X.K."/>
            <person name="Ma L."/>
            <person name="Huang J."/>
            <person name="Chen G.Z."/>
            <person name="Huang M.Z."/>
            <person name="Huang L."/>
            <person name="Peng D.H."/>
            <person name="Luo Y.B."/>
            <person name="Zou S.Q."/>
            <person name="Chen S.P."/>
            <person name="Lan S."/>
            <person name="Tsai W.C."/>
            <person name="Van de Peer Y."/>
            <person name="Liu Z.J."/>
        </authorList>
    </citation>
    <scope>NUCLEOTIDE SEQUENCE [LARGE SCALE GENOMIC DNA]</scope>
    <source>
        <strain evidence="10">Lor288</strain>
    </source>
</reference>
<proteinExistence type="inferred from homology"/>
<accession>A0ABR2MST1</accession>
<keyword evidence="11" id="KW-1185">Reference proteome</keyword>
<feature type="domain" description="Prolamin-like" evidence="9">
    <location>
        <begin position="70"/>
        <end position="134"/>
    </location>
</feature>
<dbReference type="Proteomes" id="UP001412067">
    <property type="component" value="Unassembled WGS sequence"/>
</dbReference>